<comment type="caution">
    <text evidence="1">The sequence shown here is derived from an EMBL/GenBank/DDBJ whole genome shotgun (WGS) entry which is preliminary data.</text>
</comment>
<evidence type="ECO:0000313" key="1">
    <source>
        <dbReference type="EMBL" id="MDY0410404.1"/>
    </source>
</evidence>
<reference evidence="1 2" key="1">
    <citation type="submission" date="2023-10" db="EMBL/GenBank/DDBJ databases">
        <title>Virgibacillus soli CC-YMP-6 genome.</title>
        <authorList>
            <person name="Miliotis G."/>
            <person name="Sengupta P."/>
            <person name="Hameed A."/>
            <person name="Chuvochina M."/>
            <person name="Mcdonagh F."/>
            <person name="Simpson A.C."/>
            <person name="Singh N.K."/>
            <person name="Rekha P.D."/>
            <person name="Raman K."/>
            <person name="Hugenholtz P."/>
            <person name="Venkateswaran K."/>
        </authorList>
    </citation>
    <scope>NUCLEOTIDE SEQUENCE [LARGE SCALE GENOMIC DNA]</scope>
    <source>
        <strain evidence="1 2">CC-YMP-6</strain>
    </source>
</reference>
<evidence type="ECO:0000313" key="2">
    <source>
        <dbReference type="Proteomes" id="UP001275315"/>
    </source>
</evidence>
<keyword evidence="2" id="KW-1185">Reference proteome</keyword>
<dbReference type="RefSeq" id="WP_320381285.1">
    <property type="nucleotide sequence ID" value="NZ_JAWDIQ010000003.1"/>
</dbReference>
<dbReference type="Proteomes" id="UP001275315">
    <property type="component" value="Unassembled WGS sequence"/>
</dbReference>
<gene>
    <name evidence="1" type="ORF">RWD45_19965</name>
</gene>
<sequence>MMRSEEHDHRHATISLEEKEDLLGLVHMRFGHVPEDVKKQIMAIDHLDVLDRLFLLQ</sequence>
<proteinExistence type="predicted"/>
<organism evidence="1 2">
    <name type="scientific">Paracerasibacillus soli</name>
    <dbReference type="NCBI Taxonomy" id="480284"/>
    <lineage>
        <taxon>Bacteria</taxon>
        <taxon>Bacillati</taxon>
        <taxon>Bacillota</taxon>
        <taxon>Bacilli</taxon>
        <taxon>Bacillales</taxon>
        <taxon>Bacillaceae</taxon>
        <taxon>Paracerasibacillus</taxon>
    </lineage>
</organism>
<name>A0ABU5CVJ1_9BACI</name>
<protein>
    <submittedName>
        <fullName evidence="1">Uncharacterized protein</fullName>
    </submittedName>
</protein>
<dbReference type="EMBL" id="JAWDIQ010000003">
    <property type="protein sequence ID" value="MDY0410404.1"/>
    <property type="molecule type" value="Genomic_DNA"/>
</dbReference>
<accession>A0ABU5CVJ1</accession>